<dbReference type="AlphaFoldDB" id="A0A2Z2N220"/>
<proteinExistence type="inferred from homology"/>
<evidence type="ECO:0000256" key="1">
    <source>
        <dbReference type="ARBA" id="ARBA00004651"/>
    </source>
</evidence>
<dbReference type="KEGG" id="trl:A3L10_07755"/>
<dbReference type="InterPro" id="IPR050366">
    <property type="entry name" value="BP-dependent_transpt_permease"/>
</dbReference>
<evidence type="ECO:0000259" key="9">
    <source>
        <dbReference type="PROSITE" id="PS50928"/>
    </source>
</evidence>
<feature type="transmembrane region" description="Helical" evidence="8">
    <location>
        <begin position="83"/>
        <end position="107"/>
    </location>
</feature>
<evidence type="ECO:0000313" key="11">
    <source>
        <dbReference type="Proteomes" id="UP000250085"/>
    </source>
</evidence>
<protein>
    <submittedName>
        <fullName evidence="10">D-ala-D-ala transporter subunit</fullName>
    </submittedName>
</protein>
<evidence type="ECO:0000256" key="3">
    <source>
        <dbReference type="ARBA" id="ARBA00022475"/>
    </source>
</evidence>
<evidence type="ECO:0000256" key="6">
    <source>
        <dbReference type="ARBA" id="ARBA00023136"/>
    </source>
</evidence>
<dbReference type="InterPro" id="IPR053385">
    <property type="entry name" value="ABC_transport_permease"/>
</dbReference>
<dbReference type="PANTHER" id="PTHR43386:SF1">
    <property type="entry name" value="D,D-DIPEPTIDE TRANSPORT SYSTEM PERMEASE PROTEIN DDPC-RELATED"/>
    <property type="match status" value="1"/>
</dbReference>
<dbReference type="Proteomes" id="UP000250085">
    <property type="component" value="Chromosome"/>
</dbReference>
<reference evidence="10 11" key="1">
    <citation type="submission" date="2016-04" db="EMBL/GenBank/DDBJ databases">
        <title>Complete genome sequence of Thermococcus radiotolerans type strain EJ2.</title>
        <authorList>
            <person name="Oger P.M."/>
        </authorList>
    </citation>
    <scope>NUCLEOTIDE SEQUENCE [LARGE SCALE GENOMIC DNA]</scope>
    <source>
        <strain evidence="10 11">EJ2</strain>
    </source>
</reference>
<feature type="transmembrane region" description="Helical" evidence="8">
    <location>
        <begin position="246"/>
        <end position="268"/>
    </location>
</feature>
<dbReference type="RefSeq" id="WP_088867083.1">
    <property type="nucleotide sequence ID" value="NZ_CP015106.1"/>
</dbReference>
<sequence length="284" mass="31325">MRKEETVKILLRNKLSLIGLAIIAGLILMAILAPVLAPYPDQALGEPNLQERLQPPSRTHLFGTDHMGRDILSRVIYGARTSLLMGFSVVALALLIGVPLGLMAGYFSGKTDLVIMRVTDIFLAFPPLLLALLIATSLGRGMTNAIVALAISWWPWYTRLARGMAISVKERPYVEASKAMGISDWKIMLRHVLPNSLSPIIVQATMDMGSAILEAAALSFLGLGVQPPTPDWGLMVSEGKDYFLNYWWYPVFPGLAIFITVMAFNLLGDAVREVIDPRLRRRLL</sequence>
<dbReference type="Gene3D" id="1.10.3720.10">
    <property type="entry name" value="MetI-like"/>
    <property type="match status" value="1"/>
</dbReference>
<keyword evidence="3" id="KW-1003">Cell membrane</keyword>
<comment type="subcellular location">
    <subcellularLocation>
        <location evidence="1 8">Cell membrane</location>
        <topology evidence="1 8">Multi-pass membrane protein</topology>
    </subcellularLocation>
</comment>
<keyword evidence="5 8" id="KW-1133">Transmembrane helix</keyword>
<dbReference type="InterPro" id="IPR000515">
    <property type="entry name" value="MetI-like"/>
</dbReference>
<dbReference type="NCBIfam" id="NF045474">
    <property type="entry name" value="Opp2C"/>
    <property type="match status" value="1"/>
</dbReference>
<dbReference type="PROSITE" id="PS50928">
    <property type="entry name" value="ABC_TM1"/>
    <property type="match status" value="1"/>
</dbReference>
<keyword evidence="4 8" id="KW-0812">Transmembrane</keyword>
<feature type="transmembrane region" description="Helical" evidence="8">
    <location>
        <begin position="114"/>
        <end position="135"/>
    </location>
</feature>
<evidence type="ECO:0000256" key="5">
    <source>
        <dbReference type="ARBA" id="ARBA00022989"/>
    </source>
</evidence>
<dbReference type="PANTHER" id="PTHR43386">
    <property type="entry name" value="OLIGOPEPTIDE TRANSPORT SYSTEM PERMEASE PROTEIN APPC"/>
    <property type="match status" value="1"/>
</dbReference>
<dbReference type="InterPro" id="IPR025966">
    <property type="entry name" value="OppC_N"/>
</dbReference>
<evidence type="ECO:0000256" key="8">
    <source>
        <dbReference type="RuleBase" id="RU363032"/>
    </source>
</evidence>
<evidence type="ECO:0000256" key="4">
    <source>
        <dbReference type="ARBA" id="ARBA00022692"/>
    </source>
</evidence>
<comment type="similarity">
    <text evidence="7">Belongs to the binding-protein-dependent transport system permease family. OppBC subfamily.</text>
</comment>
<organism evidence="10 11">
    <name type="scientific">Thermococcus radiotolerans</name>
    <dbReference type="NCBI Taxonomy" id="187880"/>
    <lineage>
        <taxon>Archaea</taxon>
        <taxon>Methanobacteriati</taxon>
        <taxon>Methanobacteriota</taxon>
        <taxon>Thermococci</taxon>
        <taxon>Thermococcales</taxon>
        <taxon>Thermococcaceae</taxon>
        <taxon>Thermococcus</taxon>
    </lineage>
</organism>
<dbReference type="GO" id="GO:0055085">
    <property type="term" value="P:transmembrane transport"/>
    <property type="evidence" value="ECO:0007669"/>
    <property type="project" value="InterPro"/>
</dbReference>
<feature type="domain" description="ABC transmembrane type-1" evidence="9">
    <location>
        <begin position="79"/>
        <end position="268"/>
    </location>
</feature>
<gene>
    <name evidence="10" type="ORF">A3L10_07755</name>
</gene>
<keyword evidence="11" id="KW-1185">Reference proteome</keyword>
<dbReference type="OrthoDB" id="312811at2157"/>
<accession>A0A2Z2N220</accession>
<dbReference type="GO" id="GO:0005886">
    <property type="term" value="C:plasma membrane"/>
    <property type="evidence" value="ECO:0007669"/>
    <property type="project" value="UniProtKB-SubCell"/>
</dbReference>
<dbReference type="GeneID" id="33328734"/>
<dbReference type="Pfam" id="PF00528">
    <property type="entry name" value="BPD_transp_1"/>
    <property type="match status" value="1"/>
</dbReference>
<dbReference type="EMBL" id="CP015106">
    <property type="protein sequence ID" value="ASJ15027.1"/>
    <property type="molecule type" value="Genomic_DNA"/>
</dbReference>
<dbReference type="InterPro" id="IPR035906">
    <property type="entry name" value="MetI-like_sf"/>
</dbReference>
<name>A0A2Z2N220_9EURY</name>
<feature type="transmembrane region" description="Helical" evidence="8">
    <location>
        <begin position="15"/>
        <end position="37"/>
    </location>
</feature>
<dbReference type="SUPFAM" id="SSF161098">
    <property type="entry name" value="MetI-like"/>
    <property type="match status" value="1"/>
</dbReference>
<keyword evidence="6 8" id="KW-0472">Membrane</keyword>
<evidence type="ECO:0000313" key="10">
    <source>
        <dbReference type="EMBL" id="ASJ15027.1"/>
    </source>
</evidence>
<evidence type="ECO:0000256" key="2">
    <source>
        <dbReference type="ARBA" id="ARBA00022448"/>
    </source>
</evidence>
<keyword evidence="2 8" id="KW-0813">Transport</keyword>
<evidence type="ECO:0000256" key="7">
    <source>
        <dbReference type="ARBA" id="ARBA00024202"/>
    </source>
</evidence>
<dbReference type="Pfam" id="PF12911">
    <property type="entry name" value="OppC_N"/>
    <property type="match status" value="1"/>
</dbReference>
<dbReference type="CDD" id="cd06261">
    <property type="entry name" value="TM_PBP2"/>
    <property type="match status" value="1"/>
</dbReference>